<dbReference type="PANTHER" id="PTHR42643">
    <property type="entry name" value="IONOTROPIC RECEPTOR 20A-RELATED"/>
    <property type="match status" value="1"/>
</dbReference>
<name>A0AAU9G527_DROMD</name>
<keyword evidence="4 8" id="KW-1133">Transmembrane helix</keyword>
<evidence type="ECO:0000256" key="3">
    <source>
        <dbReference type="ARBA" id="ARBA00022692"/>
    </source>
</evidence>
<proteinExistence type="predicted"/>
<evidence type="ECO:0000256" key="8">
    <source>
        <dbReference type="SAM" id="Phobius"/>
    </source>
</evidence>
<organism evidence="10 11">
    <name type="scientific">Drosophila madeirensis</name>
    <name type="common">Fruit fly</name>
    <dbReference type="NCBI Taxonomy" id="30013"/>
    <lineage>
        <taxon>Eukaryota</taxon>
        <taxon>Metazoa</taxon>
        <taxon>Ecdysozoa</taxon>
        <taxon>Arthropoda</taxon>
        <taxon>Hexapoda</taxon>
        <taxon>Insecta</taxon>
        <taxon>Pterygota</taxon>
        <taxon>Neoptera</taxon>
        <taxon>Endopterygota</taxon>
        <taxon>Diptera</taxon>
        <taxon>Brachycera</taxon>
        <taxon>Muscomorpha</taxon>
        <taxon>Ephydroidea</taxon>
        <taxon>Drosophilidae</taxon>
        <taxon>Drosophila</taxon>
        <taxon>Sophophora</taxon>
    </lineage>
</organism>
<evidence type="ECO:0000256" key="2">
    <source>
        <dbReference type="ARBA" id="ARBA00022475"/>
    </source>
</evidence>
<accession>A0AAU9G527</accession>
<evidence type="ECO:0000256" key="5">
    <source>
        <dbReference type="ARBA" id="ARBA00023136"/>
    </source>
</evidence>
<dbReference type="InterPro" id="IPR052192">
    <property type="entry name" value="Insect_Ionotropic_Sensory_Rcpt"/>
</dbReference>
<evidence type="ECO:0000313" key="11">
    <source>
        <dbReference type="Proteomes" id="UP001500889"/>
    </source>
</evidence>
<keyword evidence="7" id="KW-0325">Glycoprotein</keyword>
<dbReference type="SUPFAM" id="SSF53850">
    <property type="entry name" value="Periplasmic binding protein-like II"/>
    <property type="match status" value="1"/>
</dbReference>
<feature type="transmembrane region" description="Helical" evidence="8">
    <location>
        <begin position="569"/>
        <end position="592"/>
    </location>
</feature>
<feature type="chain" id="PRO_5043784535" description="Ionotropic receptor" evidence="9">
    <location>
        <begin position="23"/>
        <end position="600"/>
    </location>
</feature>
<keyword evidence="6" id="KW-0675">Receptor</keyword>
<evidence type="ECO:0000256" key="7">
    <source>
        <dbReference type="ARBA" id="ARBA00023180"/>
    </source>
</evidence>
<keyword evidence="11" id="KW-1185">Reference proteome</keyword>
<evidence type="ECO:0000256" key="9">
    <source>
        <dbReference type="SAM" id="SignalP"/>
    </source>
</evidence>
<dbReference type="AlphaFoldDB" id="A0AAU9G527"/>
<dbReference type="GO" id="GO:0005886">
    <property type="term" value="C:plasma membrane"/>
    <property type="evidence" value="ECO:0007669"/>
    <property type="project" value="UniProtKB-SubCell"/>
</dbReference>
<reference evidence="10 11" key="1">
    <citation type="submission" date="2024-02" db="EMBL/GenBank/DDBJ databases">
        <title>A chromosome-level genome assembly of Drosophila madeirensis, a fruit fly species endemic to Madeira island.</title>
        <authorList>
            <person name="Tomihara K."/>
            <person name="Llopart A."/>
            <person name="Yamamoto D."/>
        </authorList>
    </citation>
    <scope>NUCLEOTIDE SEQUENCE [LARGE SCALE GENOMIC DNA]</scope>
    <source>
        <strain evidence="10 11">RF1</strain>
    </source>
</reference>
<evidence type="ECO:0000256" key="6">
    <source>
        <dbReference type="ARBA" id="ARBA00023170"/>
    </source>
</evidence>
<evidence type="ECO:0008006" key="12">
    <source>
        <dbReference type="Google" id="ProtNLM"/>
    </source>
</evidence>
<dbReference type="PANTHER" id="PTHR42643:SF41">
    <property type="entry name" value="IONOTROPIC RECEPTOR 20A-RELATED"/>
    <property type="match status" value="1"/>
</dbReference>
<comment type="subcellular location">
    <subcellularLocation>
        <location evidence="1">Cell membrane</location>
        <topology evidence="1">Multi-pass membrane protein</topology>
    </subcellularLocation>
</comment>
<dbReference type="Proteomes" id="UP001500889">
    <property type="component" value="Chromosome E"/>
</dbReference>
<evidence type="ECO:0000313" key="10">
    <source>
        <dbReference type="EMBL" id="BFG03608.1"/>
    </source>
</evidence>
<feature type="transmembrane region" description="Helical" evidence="8">
    <location>
        <begin position="293"/>
        <end position="315"/>
    </location>
</feature>
<feature type="transmembrane region" description="Helical" evidence="8">
    <location>
        <begin position="378"/>
        <end position="398"/>
    </location>
</feature>
<keyword evidence="3 8" id="KW-0812">Transmembrane</keyword>
<keyword evidence="5 8" id="KW-0472">Membrane</keyword>
<dbReference type="EMBL" id="AP029267">
    <property type="protein sequence ID" value="BFG03608.1"/>
    <property type="molecule type" value="Genomic_DNA"/>
</dbReference>
<evidence type="ECO:0000256" key="1">
    <source>
        <dbReference type="ARBA" id="ARBA00004651"/>
    </source>
</evidence>
<evidence type="ECO:0000256" key="4">
    <source>
        <dbReference type="ARBA" id="ARBA00022989"/>
    </source>
</evidence>
<protein>
    <recommendedName>
        <fullName evidence="12">Ionotropic receptor</fullName>
    </recommendedName>
</protein>
<feature type="transmembrane region" description="Helical" evidence="8">
    <location>
        <begin position="322"/>
        <end position="343"/>
    </location>
</feature>
<keyword evidence="2" id="KW-1003">Cell membrane</keyword>
<gene>
    <name evidence="10" type="ORF">DMAD_02823</name>
</gene>
<feature type="signal peptide" evidence="9">
    <location>
        <begin position="1"/>
        <end position="22"/>
    </location>
</feature>
<keyword evidence="9" id="KW-0732">Signal</keyword>
<sequence>MQSSLLLRVGLLALAAVQTTNGWNPRYVHNLLTPFSRLGMFQEIVWFVSQKESVDELDQFVRLMGEAFAGSATQTVVSNNTEMRMNRSPAKRNHISFVFTTGVDDPIMEVFRKVLLGRHFYFALIMPLQKVDMKDMKPVYDLLRFAYDEQFFNSMVYFETKDGFNQLFGVSKFPSMKFDNRTDFMRYFAHASKQVISARSDVEGFRFATPLRQDLPHLFESRGRYEGSTYRIIDTFVRFINGSFRELQQPPDALGGRVINMKQALQLVRERQVEICAHAYALFRADDQLEKTYPMLVVQWCLMVPLYNSVSTYLYPLQPFDWTVWFFVLGSFFALICLELLWLKMFGPTMPGVHAAVLCSFCYIINVPTEGQLQRPSLLRFLLLFTVFFHGFFLSANYTSTLGSILTVNLFHAQINNMDDIVRAQLPVMIIDYEMEFLLEINQELPDEFHKLLRPVDAAIFVQHQTRFNSSFAYFITEDNWQFLDEQQKHLKQRRFKLSNICFGSYHLAFPLQMDSSLWRDIEYFTFRIHSSGLLNFYARSSFQAALHAGLVERIPDNQEYTAAGMQHLAIAFIYLLVMSAIAAAVFTMELLNCLVFRNH</sequence>